<dbReference type="Proteomes" id="UP000295680">
    <property type="component" value="Unassembled WGS sequence"/>
</dbReference>
<protein>
    <recommendedName>
        <fullName evidence="3">Methyltransferase family protein</fullName>
    </recommendedName>
</protein>
<sequence length="259" mass="28753">MRSMSALTTIPPEWLRLREGADAAARSTELVDLLRPALKGDLLIRDLGCGTGSMGRWLTGRLPNRQRWILHDRDPQLLALAITDNAIAEQRDITSLRASELAGTSLVTASALLDLLTEDEMRELARACVKAGCPALFALSVTGQVEFARPDRLDREFMAAFNEHQRRETDGRRLLGPDAADAAVRAFGFGGFDVHLRPSPWRLGPDDEALAAEWLRGWVSAAREVEPDLPGRPYLERRLTDLRVVVHHTDLLAIPKVVR</sequence>
<name>A0A4R2IU28_9PSEU</name>
<proteinExistence type="predicted"/>
<comment type="caution">
    <text evidence="1">The sequence shown here is derived from an EMBL/GenBank/DDBJ whole genome shotgun (WGS) entry which is preliminary data.</text>
</comment>
<keyword evidence="2" id="KW-1185">Reference proteome</keyword>
<accession>A0A4R2IU28</accession>
<evidence type="ECO:0008006" key="3">
    <source>
        <dbReference type="Google" id="ProtNLM"/>
    </source>
</evidence>
<evidence type="ECO:0000313" key="1">
    <source>
        <dbReference type="EMBL" id="TCO48794.1"/>
    </source>
</evidence>
<organism evidence="1 2">
    <name type="scientific">Actinocrispum wychmicini</name>
    <dbReference type="NCBI Taxonomy" id="1213861"/>
    <lineage>
        <taxon>Bacteria</taxon>
        <taxon>Bacillati</taxon>
        <taxon>Actinomycetota</taxon>
        <taxon>Actinomycetes</taxon>
        <taxon>Pseudonocardiales</taxon>
        <taxon>Pseudonocardiaceae</taxon>
        <taxon>Actinocrispum</taxon>
    </lineage>
</organism>
<evidence type="ECO:0000313" key="2">
    <source>
        <dbReference type="Proteomes" id="UP000295680"/>
    </source>
</evidence>
<reference evidence="1 2" key="1">
    <citation type="submission" date="2019-03" db="EMBL/GenBank/DDBJ databases">
        <title>Genomic Encyclopedia of Type Strains, Phase IV (KMG-IV): sequencing the most valuable type-strain genomes for metagenomic binning, comparative biology and taxonomic classification.</title>
        <authorList>
            <person name="Goeker M."/>
        </authorList>
    </citation>
    <scope>NUCLEOTIDE SEQUENCE [LARGE SCALE GENOMIC DNA]</scope>
    <source>
        <strain evidence="1 2">DSM 45934</strain>
    </source>
</reference>
<dbReference type="EMBL" id="SLWS01000015">
    <property type="protein sequence ID" value="TCO48794.1"/>
    <property type="molecule type" value="Genomic_DNA"/>
</dbReference>
<dbReference type="InterPro" id="IPR029063">
    <property type="entry name" value="SAM-dependent_MTases_sf"/>
</dbReference>
<dbReference type="SUPFAM" id="SSF53335">
    <property type="entry name" value="S-adenosyl-L-methionine-dependent methyltransferases"/>
    <property type="match status" value="1"/>
</dbReference>
<gene>
    <name evidence="1" type="ORF">EV192_11515</name>
</gene>
<dbReference type="AlphaFoldDB" id="A0A4R2IU28"/>
<dbReference type="Gene3D" id="3.40.50.150">
    <property type="entry name" value="Vaccinia Virus protein VP39"/>
    <property type="match status" value="1"/>
</dbReference>